<dbReference type="EMBL" id="JNVN01000153">
    <property type="protein sequence ID" value="KHJ36070.1"/>
    <property type="molecule type" value="Genomic_DNA"/>
</dbReference>
<dbReference type="AlphaFoldDB" id="A0A0B1PFI0"/>
<name>A0A0B1PFI0_UNCNE</name>
<comment type="caution">
    <text evidence="2">The sequence shown here is derived from an EMBL/GenBank/DDBJ whole genome shotgun (WGS) entry which is preliminary data.</text>
</comment>
<proteinExistence type="predicted"/>
<accession>A0A0B1PFI0</accession>
<dbReference type="OMA" id="RFPQDSY"/>
<organism evidence="2 3">
    <name type="scientific">Uncinula necator</name>
    <name type="common">Grape powdery mildew</name>
    <dbReference type="NCBI Taxonomy" id="52586"/>
    <lineage>
        <taxon>Eukaryota</taxon>
        <taxon>Fungi</taxon>
        <taxon>Dikarya</taxon>
        <taxon>Ascomycota</taxon>
        <taxon>Pezizomycotina</taxon>
        <taxon>Leotiomycetes</taxon>
        <taxon>Erysiphales</taxon>
        <taxon>Erysiphaceae</taxon>
        <taxon>Erysiphe</taxon>
    </lineage>
</organism>
<dbReference type="HOGENOM" id="CLU_037541_0_0_1"/>
<keyword evidence="3" id="KW-1185">Reference proteome</keyword>
<protein>
    <submittedName>
        <fullName evidence="2">Uncharacterized protein</fullName>
    </submittedName>
</protein>
<dbReference type="Pfam" id="PF10295">
    <property type="entry name" value="DUF2406"/>
    <property type="match status" value="1"/>
</dbReference>
<dbReference type="InterPro" id="IPR018809">
    <property type="entry name" value="DUF2406"/>
</dbReference>
<evidence type="ECO:0000256" key="1">
    <source>
        <dbReference type="SAM" id="MobiDB-lite"/>
    </source>
</evidence>
<evidence type="ECO:0000313" key="2">
    <source>
        <dbReference type="EMBL" id="KHJ36070.1"/>
    </source>
</evidence>
<feature type="compositionally biased region" description="Basic and acidic residues" evidence="1">
    <location>
        <begin position="50"/>
        <end position="62"/>
    </location>
</feature>
<sequence length="353" mass="39762">MPSRIESPLPVVPEPTTYRKSILGRPRTKTGFSLRSSHSRKSSTSASKVVLHESHEEKEAHRLQSKADPSMAIVEVEPSEVASNTKITIAPIRAIQHRDNYGNLITEPDRSNPTRNRWERPLDTIRSFEAAIDGSYLRKSQLRNDSIAMKRRSHYAGSSHSAYEENLRTRPRSYYSPSPTPSAQYNSYENNNHYLSRPRNSRSEFYNSHTIYSVPDVQETYEFANSASGSGSSLDPSYSTGQSSENSSIDRVVPIPQKESNDCISSNGGYEAPFQRYTISSQSQDVHKPTNESSQVIPDLSVKSVPRTPIKLGNNTVSRILSTTTKSKSEKRGSWLRRRLSRISRDHDQLSLN</sequence>
<gene>
    <name evidence="2" type="ORF">EV44_g5387</name>
</gene>
<feature type="region of interest" description="Disordered" evidence="1">
    <location>
        <begin position="151"/>
        <end position="201"/>
    </location>
</feature>
<reference evidence="2 3" key="1">
    <citation type="journal article" date="2014" name="BMC Genomics">
        <title>Adaptive genomic structural variation in the grape powdery mildew pathogen, Erysiphe necator.</title>
        <authorList>
            <person name="Jones L."/>
            <person name="Riaz S."/>
            <person name="Morales-Cruz A."/>
            <person name="Amrine K.C."/>
            <person name="McGuire B."/>
            <person name="Gubler W.D."/>
            <person name="Walker M.A."/>
            <person name="Cantu D."/>
        </authorList>
    </citation>
    <scope>NUCLEOTIDE SEQUENCE [LARGE SCALE GENOMIC DNA]</scope>
    <source>
        <strain evidence="3">c</strain>
    </source>
</reference>
<evidence type="ECO:0000313" key="3">
    <source>
        <dbReference type="Proteomes" id="UP000030854"/>
    </source>
</evidence>
<feature type="region of interest" description="Disordered" evidence="1">
    <location>
        <begin position="224"/>
        <end position="268"/>
    </location>
</feature>
<feature type="region of interest" description="Disordered" evidence="1">
    <location>
        <begin position="1"/>
        <end position="68"/>
    </location>
</feature>
<feature type="compositionally biased region" description="Polar residues" evidence="1">
    <location>
        <begin position="183"/>
        <end position="194"/>
    </location>
</feature>
<feature type="compositionally biased region" description="Low complexity" evidence="1">
    <location>
        <begin position="226"/>
        <end position="241"/>
    </location>
</feature>
<dbReference type="PANTHER" id="PTHR28186">
    <property type="entry name" value="MEIOTICALLY UP-REGULATED GENE 9 PROTEIN"/>
    <property type="match status" value="1"/>
</dbReference>
<dbReference type="PANTHER" id="PTHR28186:SF1">
    <property type="entry name" value="MEIOTICALLY UP-REGULATED GENE 9 PROTEIN"/>
    <property type="match status" value="1"/>
</dbReference>
<dbReference type="Proteomes" id="UP000030854">
    <property type="component" value="Unassembled WGS sequence"/>
</dbReference>